<dbReference type="EMBL" id="FOFU01000001">
    <property type="protein sequence ID" value="SEP74853.1"/>
    <property type="molecule type" value="Genomic_DNA"/>
</dbReference>
<protein>
    <recommendedName>
        <fullName evidence="3">Transglutaminase-like superfamily protein</fullName>
    </recommendedName>
</protein>
<sequence>MTRFQLFKQYSKVSFLRTGLLFILFIFSFSNVYAEKITDRDFGFSLDIPEGFEIADYTEDGMSYFFSHPNIPVTLVMKITEEKSKNASEVLKTNLTKLNAKGDTDSFNWNGTPCGISTFTMTLDDNYFGWAVTAPLKIQNYYVLLLCYAPANQKACEQFIISTINSLCIDSEFLNTPGIITSYAFPPEGRKAFSVNIGGQQIKTSLDKSDEVAAKFVIDLEYAVLTLYANHKMWKEAWQRYYRMIYRDNAGRLQQTAGDIYNALYPELKKSKPQDADIKYAQALLSWVQTFSYQRAASKNESDLTSLPASISGKVSDCDSRSMLVSVLLNYTGIDTAIVISREYSHAMVVTDIPAPGQTFTMEDGREYLFGETTAKITWGMIAQNHADRTKWIPVSFRE</sequence>
<reference evidence="1 2" key="1">
    <citation type="submission" date="2016-10" db="EMBL/GenBank/DDBJ databases">
        <authorList>
            <person name="de Groot N.N."/>
        </authorList>
    </citation>
    <scope>NUCLEOTIDE SEQUENCE [LARGE SCALE GENOMIC DNA]</scope>
    <source>
        <strain evidence="1 2">B25</strain>
    </source>
</reference>
<gene>
    <name evidence="1" type="ORF">SAMN04487977_101301</name>
</gene>
<accession>A0A1H9AEK6</accession>
<name>A0A1H9AEK6_9SPIR</name>
<dbReference type="STRING" id="163.SAMN04487775_10494"/>
<dbReference type="RefSeq" id="WP_074640234.1">
    <property type="nucleotide sequence ID" value="NZ_FOFU01000001.1"/>
</dbReference>
<proteinExistence type="predicted"/>
<evidence type="ECO:0000313" key="1">
    <source>
        <dbReference type="EMBL" id="SEP74853.1"/>
    </source>
</evidence>
<organism evidence="1 2">
    <name type="scientific">Treponema bryantii</name>
    <dbReference type="NCBI Taxonomy" id="163"/>
    <lineage>
        <taxon>Bacteria</taxon>
        <taxon>Pseudomonadati</taxon>
        <taxon>Spirochaetota</taxon>
        <taxon>Spirochaetia</taxon>
        <taxon>Spirochaetales</taxon>
        <taxon>Treponemataceae</taxon>
        <taxon>Treponema</taxon>
    </lineage>
</organism>
<dbReference type="OrthoDB" id="362001at2"/>
<keyword evidence="2" id="KW-1185">Reference proteome</keyword>
<dbReference type="Proteomes" id="UP000182360">
    <property type="component" value="Unassembled WGS sequence"/>
</dbReference>
<evidence type="ECO:0008006" key="3">
    <source>
        <dbReference type="Google" id="ProtNLM"/>
    </source>
</evidence>
<evidence type="ECO:0000313" key="2">
    <source>
        <dbReference type="Proteomes" id="UP000182360"/>
    </source>
</evidence>
<dbReference type="AlphaFoldDB" id="A0A1H9AEK6"/>